<dbReference type="AlphaFoldDB" id="A0AAD5TP79"/>
<name>A0AAD5TP79_9FUNG</name>
<reference evidence="2" key="1">
    <citation type="submission" date="2020-05" db="EMBL/GenBank/DDBJ databases">
        <title>Phylogenomic resolution of chytrid fungi.</title>
        <authorList>
            <person name="Stajich J.E."/>
            <person name="Amses K."/>
            <person name="Simmons R."/>
            <person name="Seto K."/>
            <person name="Myers J."/>
            <person name="Bonds A."/>
            <person name="Quandt C.A."/>
            <person name="Barry K."/>
            <person name="Liu P."/>
            <person name="Grigoriev I."/>
            <person name="Longcore J.E."/>
            <person name="James T.Y."/>
        </authorList>
    </citation>
    <scope>NUCLEOTIDE SEQUENCE</scope>
    <source>
        <strain evidence="2">JEL0379</strain>
    </source>
</reference>
<evidence type="ECO:0000256" key="1">
    <source>
        <dbReference type="SAM" id="Phobius"/>
    </source>
</evidence>
<feature type="transmembrane region" description="Helical" evidence="1">
    <location>
        <begin position="65"/>
        <end position="89"/>
    </location>
</feature>
<organism evidence="2 3">
    <name type="scientific">Geranomyces variabilis</name>
    <dbReference type="NCBI Taxonomy" id="109894"/>
    <lineage>
        <taxon>Eukaryota</taxon>
        <taxon>Fungi</taxon>
        <taxon>Fungi incertae sedis</taxon>
        <taxon>Chytridiomycota</taxon>
        <taxon>Chytridiomycota incertae sedis</taxon>
        <taxon>Chytridiomycetes</taxon>
        <taxon>Spizellomycetales</taxon>
        <taxon>Powellomycetaceae</taxon>
        <taxon>Geranomyces</taxon>
    </lineage>
</organism>
<proteinExistence type="predicted"/>
<feature type="transmembrane region" description="Helical" evidence="1">
    <location>
        <begin position="146"/>
        <end position="167"/>
    </location>
</feature>
<dbReference type="Proteomes" id="UP001212152">
    <property type="component" value="Unassembled WGS sequence"/>
</dbReference>
<evidence type="ECO:0000313" key="3">
    <source>
        <dbReference type="Proteomes" id="UP001212152"/>
    </source>
</evidence>
<protein>
    <submittedName>
        <fullName evidence="2">Uncharacterized protein</fullName>
    </submittedName>
</protein>
<gene>
    <name evidence="2" type="ORF">HDU87_002008</name>
</gene>
<keyword evidence="3" id="KW-1185">Reference proteome</keyword>
<feature type="transmembrane region" description="Helical" evidence="1">
    <location>
        <begin position="173"/>
        <end position="191"/>
    </location>
</feature>
<feature type="transmembrane region" description="Helical" evidence="1">
    <location>
        <begin position="27"/>
        <end position="53"/>
    </location>
</feature>
<accession>A0AAD5TP79</accession>
<keyword evidence="1" id="KW-0472">Membrane</keyword>
<keyword evidence="1" id="KW-1133">Transmembrane helix</keyword>
<dbReference type="EMBL" id="JADGJQ010000016">
    <property type="protein sequence ID" value="KAJ3180499.1"/>
    <property type="molecule type" value="Genomic_DNA"/>
</dbReference>
<keyword evidence="1" id="KW-0812">Transmembrane</keyword>
<evidence type="ECO:0000313" key="2">
    <source>
        <dbReference type="EMBL" id="KAJ3180499.1"/>
    </source>
</evidence>
<sequence length="245" mass="26617">MALTIAECANISWARSGDYRVIYGDKIWTYSTMLLVFPFLRNSLLLIASSLRYRVVLTNAHHRRWLVAASMCIAVGSTATQYALGFSSFAQNGATAASTAFWITTIIQPIAYSVFGLTTFTMALRKNRKGIIPTSINGLKMRNLEFVNNGLGLMMFANCIIVIAMAFGENHETGYYTSPVLVASCAIWATGENLFEIIAQLKTTTDAASISSHGRKEVSGSMKQSAAKINQASAQGFQTSAHALT</sequence>
<feature type="transmembrane region" description="Helical" evidence="1">
    <location>
        <begin position="101"/>
        <end position="125"/>
    </location>
</feature>
<comment type="caution">
    <text evidence="2">The sequence shown here is derived from an EMBL/GenBank/DDBJ whole genome shotgun (WGS) entry which is preliminary data.</text>
</comment>